<feature type="binding site" evidence="11">
    <location>
        <position position="300"/>
    </location>
    <ligand>
        <name>L-glutamine</name>
        <dbReference type="ChEBI" id="CHEBI:58359"/>
    </ligand>
</feature>
<feature type="binding site" evidence="11">
    <location>
        <position position="230"/>
    </location>
    <ligand>
        <name>L-glutamine</name>
        <dbReference type="ChEBI" id="CHEBI:58359"/>
    </ligand>
</feature>
<dbReference type="Pfam" id="PF00117">
    <property type="entry name" value="GATase"/>
    <property type="match status" value="1"/>
</dbReference>
<dbReference type="GO" id="GO:0004088">
    <property type="term" value="F:carbamoyl-phosphate synthase (glutamine-hydrolyzing) activity"/>
    <property type="evidence" value="ECO:0007669"/>
    <property type="project" value="UniProtKB-UniRule"/>
</dbReference>
<comment type="catalytic activity">
    <reaction evidence="10 11">
        <text>L-glutamine + H2O = L-glutamate + NH4(+)</text>
        <dbReference type="Rhea" id="RHEA:15889"/>
        <dbReference type="ChEBI" id="CHEBI:15377"/>
        <dbReference type="ChEBI" id="CHEBI:28938"/>
        <dbReference type="ChEBI" id="CHEBI:29985"/>
        <dbReference type="ChEBI" id="CHEBI:58359"/>
    </reaction>
</comment>
<feature type="active site" description="Nucleophile" evidence="11">
    <location>
        <position position="256"/>
    </location>
</feature>
<evidence type="ECO:0000256" key="8">
    <source>
        <dbReference type="ARBA" id="ARBA00022975"/>
    </source>
</evidence>
<protein>
    <recommendedName>
        <fullName evidence="11">Carbamoyl phosphate synthase small chain</fullName>
        <ecNumber evidence="11">6.3.5.5</ecNumber>
    </recommendedName>
    <alternativeName>
        <fullName evidence="11">Carbamoyl phosphate synthetase glutamine chain</fullName>
    </alternativeName>
</protein>
<feature type="binding site" evidence="11">
    <location>
        <position position="228"/>
    </location>
    <ligand>
        <name>L-glutamine</name>
        <dbReference type="ChEBI" id="CHEBI:58359"/>
    </ligand>
</feature>
<comment type="catalytic activity">
    <reaction evidence="9 11">
        <text>hydrogencarbonate + L-glutamine + 2 ATP + H2O = carbamoyl phosphate + L-glutamate + 2 ADP + phosphate + 2 H(+)</text>
        <dbReference type="Rhea" id="RHEA:18633"/>
        <dbReference type="ChEBI" id="CHEBI:15377"/>
        <dbReference type="ChEBI" id="CHEBI:15378"/>
        <dbReference type="ChEBI" id="CHEBI:17544"/>
        <dbReference type="ChEBI" id="CHEBI:29985"/>
        <dbReference type="ChEBI" id="CHEBI:30616"/>
        <dbReference type="ChEBI" id="CHEBI:43474"/>
        <dbReference type="ChEBI" id="CHEBI:58228"/>
        <dbReference type="ChEBI" id="CHEBI:58359"/>
        <dbReference type="ChEBI" id="CHEBI:456216"/>
        <dbReference type="EC" id="6.3.5.5"/>
    </reaction>
</comment>
<dbReference type="SUPFAM" id="SSF52317">
    <property type="entry name" value="Class I glutamine amidotransferase-like"/>
    <property type="match status" value="1"/>
</dbReference>
<sequence>MTQDANTAILLLEDGSVFYGKSFGKKGTASGEICFNTGMTGYQEVFTDPSYYGQILIMNSVHVGNYGIHNNDVESDTVKIKGLIARNLEEKFSRYQADTDLNSYLTENNVVAIGGVDTRALVTHIRSKGAMNCIISTEINDVEALKAELAKVPPMEGLDLSREVFTKEIYSVGDENAPLKVAALDYGIKRNIINCMVERGAYVRVFPGDTPIEEIKAFEPDGYFISNGPGDPAAMHYAIDTVKSIIKEDKPAFGICLGHQLLALANNIPTYKMHHGHRGLNHPVNNLITGLSEISTQNHGFAVDAEKIRQNPDVEVTHINLNDGSIEGFRMKNKPVFSVQYHPEATPGPHDSRILFDDFIDMIKRTKQDYTLATTD</sequence>
<keyword evidence="6 11" id="KW-0067">ATP-binding</keyword>
<feature type="active site" evidence="11">
    <location>
        <position position="344"/>
    </location>
</feature>
<feature type="binding site" evidence="11">
    <location>
        <position position="260"/>
    </location>
    <ligand>
        <name>L-glutamine</name>
        <dbReference type="ChEBI" id="CHEBI:58359"/>
    </ligand>
</feature>
<dbReference type="InterPro" id="IPR002474">
    <property type="entry name" value="CarbamoylP_synth_ssu_N"/>
</dbReference>
<dbReference type="AlphaFoldDB" id="A0AAE3INA5"/>
<organism evidence="13 14">
    <name type="scientific">Haoranjiania flava</name>
    <dbReference type="NCBI Taxonomy" id="1856322"/>
    <lineage>
        <taxon>Bacteria</taxon>
        <taxon>Pseudomonadati</taxon>
        <taxon>Bacteroidota</taxon>
        <taxon>Chitinophagia</taxon>
        <taxon>Chitinophagales</taxon>
        <taxon>Chitinophagaceae</taxon>
        <taxon>Haoranjiania</taxon>
    </lineage>
</organism>
<dbReference type="InterPro" id="IPR035686">
    <property type="entry name" value="CPSase_GATase1"/>
</dbReference>
<feature type="active site" evidence="11">
    <location>
        <position position="342"/>
    </location>
</feature>
<accession>A0AAE3INA5</accession>
<evidence type="ECO:0000256" key="10">
    <source>
        <dbReference type="ARBA" id="ARBA00049285"/>
    </source>
</evidence>
<comment type="similarity">
    <text evidence="3 11">Belongs to the CarA family.</text>
</comment>
<evidence type="ECO:0000256" key="1">
    <source>
        <dbReference type="ARBA" id="ARBA00004812"/>
    </source>
</evidence>
<gene>
    <name evidence="11 13" type="primary">carA</name>
    <name evidence="13" type="ORF">OD355_10865</name>
</gene>
<dbReference type="InterPro" id="IPR006274">
    <property type="entry name" value="CarbamoylP_synth_ssu"/>
</dbReference>
<keyword evidence="7 11" id="KW-0315">Glutamine amidotransferase</keyword>
<feature type="binding site" evidence="11">
    <location>
        <position position="301"/>
    </location>
    <ligand>
        <name>L-glutamine</name>
        <dbReference type="ChEBI" id="CHEBI:58359"/>
    </ligand>
</feature>
<keyword evidence="4 11" id="KW-0436">Ligase</keyword>
<dbReference type="CDD" id="cd01744">
    <property type="entry name" value="GATase1_CPSase"/>
    <property type="match status" value="1"/>
</dbReference>
<evidence type="ECO:0000259" key="12">
    <source>
        <dbReference type="SMART" id="SM01097"/>
    </source>
</evidence>
<evidence type="ECO:0000313" key="13">
    <source>
        <dbReference type="EMBL" id="MCU7695019.1"/>
    </source>
</evidence>
<dbReference type="HAMAP" id="MF_01209">
    <property type="entry name" value="CPSase_S_chain"/>
    <property type="match status" value="1"/>
</dbReference>
<comment type="caution">
    <text evidence="13">The sequence shown here is derived from an EMBL/GenBank/DDBJ whole genome shotgun (WGS) entry which is preliminary data.</text>
</comment>
<proteinExistence type="inferred from homology"/>
<dbReference type="Gene3D" id="3.50.30.20">
    <property type="entry name" value="Carbamoyl-phosphate synthase small subunit, N-terminal domain"/>
    <property type="match status" value="1"/>
</dbReference>
<dbReference type="GO" id="GO:0044205">
    <property type="term" value="P:'de novo' UMP biosynthetic process"/>
    <property type="evidence" value="ECO:0007669"/>
    <property type="project" value="UniProtKB-UniRule"/>
</dbReference>
<dbReference type="InterPro" id="IPR029062">
    <property type="entry name" value="Class_I_gatase-like"/>
</dbReference>
<dbReference type="GO" id="GO:0006541">
    <property type="term" value="P:glutamine metabolic process"/>
    <property type="evidence" value="ECO:0007669"/>
    <property type="project" value="InterPro"/>
</dbReference>
<dbReference type="EMBL" id="JAOTPL010000017">
    <property type="protein sequence ID" value="MCU7695019.1"/>
    <property type="molecule type" value="Genomic_DNA"/>
</dbReference>
<dbReference type="PRINTS" id="PR00096">
    <property type="entry name" value="GATASE"/>
</dbReference>
<dbReference type="NCBIfam" id="TIGR01368">
    <property type="entry name" value="CPSaseIIsmall"/>
    <property type="match status" value="1"/>
</dbReference>
<reference evidence="13" key="1">
    <citation type="submission" date="2022-10" db="EMBL/GenBank/DDBJ databases">
        <authorList>
            <person name="Kim H.S."/>
            <person name="Kim J.-S."/>
            <person name="Suh M.K."/>
            <person name="Eom M.K."/>
            <person name="Lee J.-S."/>
        </authorList>
    </citation>
    <scope>NUCLEOTIDE SEQUENCE</scope>
    <source>
        <strain evidence="13">LIP-5</strain>
    </source>
</reference>
<evidence type="ECO:0000256" key="11">
    <source>
        <dbReference type="HAMAP-Rule" id="MF_01209"/>
    </source>
</evidence>
<dbReference type="FunFam" id="3.50.30.20:FF:000001">
    <property type="entry name" value="Carbamoyl-phosphate synthase small chain"/>
    <property type="match status" value="1"/>
</dbReference>
<evidence type="ECO:0000256" key="6">
    <source>
        <dbReference type="ARBA" id="ARBA00022840"/>
    </source>
</evidence>
<dbReference type="NCBIfam" id="NF009475">
    <property type="entry name" value="PRK12838.1"/>
    <property type="match status" value="1"/>
</dbReference>
<evidence type="ECO:0000256" key="3">
    <source>
        <dbReference type="ARBA" id="ARBA00007800"/>
    </source>
</evidence>
<keyword evidence="11" id="KW-0055">Arginine biosynthesis</keyword>
<keyword evidence="8 11" id="KW-0665">Pyrimidine biosynthesis</keyword>
<dbReference type="GO" id="GO:0006526">
    <property type="term" value="P:L-arginine biosynthetic process"/>
    <property type="evidence" value="ECO:0007669"/>
    <property type="project" value="UniProtKB-UniRule"/>
</dbReference>
<dbReference type="SUPFAM" id="SSF52021">
    <property type="entry name" value="Carbamoyl phosphate synthetase, small subunit N-terminal domain"/>
    <property type="match status" value="1"/>
</dbReference>
<dbReference type="GO" id="GO:0005524">
    <property type="term" value="F:ATP binding"/>
    <property type="evidence" value="ECO:0007669"/>
    <property type="project" value="UniProtKB-UniRule"/>
</dbReference>
<evidence type="ECO:0000313" key="14">
    <source>
        <dbReference type="Proteomes" id="UP001209317"/>
    </source>
</evidence>
<feature type="binding site" evidence="11">
    <location>
        <position position="50"/>
    </location>
    <ligand>
        <name>L-glutamine</name>
        <dbReference type="ChEBI" id="CHEBI:58359"/>
    </ligand>
</feature>
<feature type="binding site" evidence="11">
    <location>
        <position position="257"/>
    </location>
    <ligand>
        <name>L-glutamine</name>
        <dbReference type="ChEBI" id="CHEBI:58359"/>
    </ligand>
</feature>
<evidence type="ECO:0000256" key="4">
    <source>
        <dbReference type="ARBA" id="ARBA00022598"/>
    </source>
</evidence>
<dbReference type="Pfam" id="PF00988">
    <property type="entry name" value="CPSase_sm_chain"/>
    <property type="match status" value="1"/>
</dbReference>
<feature type="domain" description="Carbamoyl-phosphate synthase small subunit N-terminal" evidence="12">
    <location>
        <begin position="6"/>
        <end position="136"/>
    </location>
</feature>
<keyword evidence="5 11" id="KW-0547">Nucleotide-binding</keyword>
<comment type="subunit">
    <text evidence="11">Composed of two chains; the small (or glutamine) chain promotes the hydrolysis of glutamine to ammonia, which is used by the large (or ammonia) chain to synthesize carbamoyl phosphate. Tetramer of heterodimers (alpha,beta)4.</text>
</comment>
<dbReference type="PRINTS" id="PR00097">
    <property type="entry name" value="ANTSNTHASEII"/>
</dbReference>
<evidence type="ECO:0000256" key="7">
    <source>
        <dbReference type="ARBA" id="ARBA00022962"/>
    </source>
</evidence>
<comment type="pathway">
    <text evidence="1 11">Pyrimidine metabolism; UMP biosynthesis via de novo pathway; (S)-dihydroorotate from bicarbonate: step 1/3.</text>
</comment>
<evidence type="ECO:0000256" key="5">
    <source>
        <dbReference type="ARBA" id="ARBA00022741"/>
    </source>
</evidence>
<dbReference type="InterPro" id="IPR050472">
    <property type="entry name" value="Anth_synth/Amidotransfase"/>
</dbReference>
<feature type="binding site" evidence="11">
    <location>
        <position position="298"/>
    </location>
    <ligand>
        <name>L-glutamine</name>
        <dbReference type="ChEBI" id="CHEBI:58359"/>
    </ligand>
</feature>
<keyword evidence="11" id="KW-0028">Amino-acid biosynthesis</keyword>
<keyword evidence="14" id="KW-1185">Reference proteome</keyword>
<comment type="pathway">
    <text evidence="2 11">Amino-acid biosynthesis; L-arginine biosynthesis; carbamoyl phosphate from bicarbonate: step 1/1.</text>
</comment>
<dbReference type="InterPro" id="IPR036480">
    <property type="entry name" value="CarbP_synth_ssu_N_sf"/>
</dbReference>
<name>A0AAE3INA5_9BACT</name>
<dbReference type="PANTHER" id="PTHR43418:SF7">
    <property type="entry name" value="CARBAMOYL-PHOSPHATE SYNTHASE SMALL CHAIN"/>
    <property type="match status" value="1"/>
</dbReference>
<dbReference type="Proteomes" id="UP001209317">
    <property type="component" value="Unassembled WGS sequence"/>
</dbReference>
<comment type="function">
    <text evidence="11">Small subunit of the glutamine-dependent carbamoyl phosphate synthetase (CPSase). CPSase catalyzes the formation of carbamoyl phosphate from the ammonia moiety of glutamine, carbonate, and phosphate donated by ATP, constituting the first step of 2 biosynthetic pathways, one leading to arginine and/or urea and the other to pyrimidine nucleotides. The small subunit (glutamine amidotransferase) binds and cleaves glutamine to supply the large subunit with the substrate ammonia.</text>
</comment>
<dbReference type="InterPro" id="IPR017926">
    <property type="entry name" value="GATASE"/>
</dbReference>
<feature type="region of interest" description="CPSase" evidence="11">
    <location>
        <begin position="1"/>
        <end position="179"/>
    </location>
</feature>
<dbReference type="Gene3D" id="3.40.50.880">
    <property type="match status" value="1"/>
</dbReference>
<dbReference type="PROSITE" id="PS51273">
    <property type="entry name" value="GATASE_TYPE_1"/>
    <property type="match status" value="1"/>
</dbReference>
<dbReference type="SMART" id="SM01097">
    <property type="entry name" value="CPSase_sm_chain"/>
    <property type="match status" value="1"/>
</dbReference>
<evidence type="ECO:0000256" key="9">
    <source>
        <dbReference type="ARBA" id="ARBA00048816"/>
    </source>
</evidence>
<dbReference type="GO" id="GO:0006207">
    <property type="term" value="P:'de novo' pyrimidine nucleobase biosynthetic process"/>
    <property type="evidence" value="ECO:0007669"/>
    <property type="project" value="InterPro"/>
</dbReference>
<dbReference type="EC" id="6.3.5.5" evidence="11"/>
<dbReference type="RefSeq" id="WP_263038505.1">
    <property type="nucleotide sequence ID" value="NZ_JAOTPL010000017.1"/>
</dbReference>
<evidence type="ECO:0000256" key="2">
    <source>
        <dbReference type="ARBA" id="ARBA00005077"/>
    </source>
</evidence>
<dbReference type="PRINTS" id="PR00099">
    <property type="entry name" value="CPSGATASE"/>
</dbReference>
<dbReference type="PANTHER" id="PTHR43418">
    <property type="entry name" value="MULTIFUNCTIONAL TRYPTOPHAN BIOSYNTHESIS PROTEIN-RELATED"/>
    <property type="match status" value="1"/>
</dbReference>